<dbReference type="EMBL" id="CP046052">
    <property type="protein sequence ID" value="QGM47966.1"/>
    <property type="molecule type" value="Genomic_DNA"/>
</dbReference>
<proteinExistence type="predicted"/>
<name>A0A6B8KHX5_9HYPH</name>
<organism evidence="1 2">
    <name type="scientific">Methylocystis heyeri</name>
    <dbReference type="NCBI Taxonomy" id="391905"/>
    <lineage>
        <taxon>Bacteria</taxon>
        <taxon>Pseudomonadati</taxon>
        <taxon>Pseudomonadota</taxon>
        <taxon>Alphaproteobacteria</taxon>
        <taxon>Hyphomicrobiales</taxon>
        <taxon>Methylocystaceae</taxon>
        <taxon>Methylocystis</taxon>
    </lineage>
</organism>
<evidence type="ECO:0000313" key="1">
    <source>
        <dbReference type="EMBL" id="QGM47966.1"/>
    </source>
</evidence>
<dbReference type="AlphaFoldDB" id="A0A6B8KHX5"/>
<evidence type="ECO:0000313" key="2">
    <source>
        <dbReference type="Proteomes" id="UP000309061"/>
    </source>
</evidence>
<accession>A0A6B8KHX5</accession>
<protein>
    <recommendedName>
        <fullName evidence="3">Cysteine rich repeat protein</fullName>
    </recommendedName>
</protein>
<evidence type="ECO:0008006" key="3">
    <source>
        <dbReference type="Google" id="ProtNLM"/>
    </source>
</evidence>
<sequence length="74" mass="7929">MALAIVSLAYFVSPAGAQEAREALIKYCKADVERLCAGVEPGGGRIIKCLKEHKEEMSVGCAEALMKIKSEMGK</sequence>
<dbReference type="GO" id="GO:0016020">
    <property type="term" value="C:membrane"/>
    <property type="evidence" value="ECO:0007669"/>
    <property type="project" value="InterPro"/>
</dbReference>
<dbReference type="Pfam" id="PF00839">
    <property type="entry name" value="Cys_rich_FGFR"/>
    <property type="match status" value="1"/>
</dbReference>
<reference evidence="1 2" key="1">
    <citation type="submission" date="2019-11" db="EMBL/GenBank/DDBJ databases">
        <title>The genome sequence of Methylocystis heyeri.</title>
        <authorList>
            <person name="Oshkin I.Y."/>
            <person name="Miroshnikov K."/>
            <person name="Dedysh S.N."/>
        </authorList>
    </citation>
    <scope>NUCLEOTIDE SEQUENCE [LARGE SCALE GENOMIC DNA]</scope>
    <source>
        <strain evidence="1 2">H2</strain>
    </source>
</reference>
<dbReference type="Proteomes" id="UP000309061">
    <property type="component" value="Chromosome"/>
</dbReference>
<dbReference type="OrthoDB" id="7060861at2"/>
<dbReference type="KEGG" id="mhey:H2LOC_005995"/>
<gene>
    <name evidence="1" type="ORF">H2LOC_005995</name>
</gene>
<keyword evidence="2" id="KW-1185">Reference proteome</keyword>
<dbReference type="InterPro" id="IPR001893">
    <property type="entry name" value="Cys-rich_GLG1_repeat"/>
</dbReference>